<reference evidence="12 13" key="1">
    <citation type="submission" date="2023-10" db="EMBL/GenBank/DDBJ databases">
        <title>Characteristics and mechanism of a salt-tolerant marine origin heterotrophic nitrifying- aerobic denitrifying bacteria Marinobacter xestospongiae HN1.</title>
        <authorList>
            <person name="Qi R."/>
        </authorList>
    </citation>
    <scope>NUCLEOTIDE SEQUENCE [LARGE SCALE GENOMIC DNA]</scope>
    <source>
        <strain evidence="12 13">HN1</strain>
    </source>
</reference>
<evidence type="ECO:0000256" key="4">
    <source>
        <dbReference type="ARBA" id="ARBA00022475"/>
    </source>
</evidence>
<keyword evidence="13" id="KW-1185">Reference proteome</keyword>
<evidence type="ECO:0000256" key="5">
    <source>
        <dbReference type="ARBA" id="ARBA00022519"/>
    </source>
</evidence>
<feature type="transmembrane region" description="Helical" evidence="11">
    <location>
        <begin position="28"/>
        <end position="46"/>
    </location>
</feature>
<dbReference type="SUPFAM" id="SSF103054">
    <property type="entry name" value="General secretion pathway protein M, EpsM"/>
    <property type="match status" value="1"/>
</dbReference>
<evidence type="ECO:0000256" key="2">
    <source>
        <dbReference type="ARBA" id="ARBA00010637"/>
    </source>
</evidence>
<keyword evidence="8 11" id="KW-1133">Transmembrane helix</keyword>
<comment type="caution">
    <text evidence="12">The sequence shown here is derived from an EMBL/GenBank/DDBJ whole genome shotgun (WGS) entry which is preliminary data.</text>
</comment>
<comment type="subcellular location">
    <subcellularLocation>
        <location evidence="1">Cell inner membrane</location>
        <topology evidence="1">Single-pass membrane protein</topology>
    </subcellularLocation>
</comment>
<evidence type="ECO:0000313" key="13">
    <source>
        <dbReference type="Proteomes" id="UP001269819"/>
    </source>
</evidence>
<sequence>MLQKLKRNPAIGKLVAQYDQLPKRDQQALLVMSVAILLAVLYFAIWRPAVGFHQRAESSRENAAELLAWMNANRTSIQALAEGGGGGTTASSITDGRALMSTVTRSAGESGLSLNRFEPSGDSAIRVWLENVSFQKVAAWLEQLSGQHGIIVDQASFDREDAPGMVSVRLTLKI</sequence>
<evidence type="ECO:0000256" key="7">
    <source>
        <dbReference type="ARBA" id="ARBA00022927"/>
    </source>
</evidence>
<dbReference type="RefSeq" id="WP_227175735.1">
    <property type="nucleotide sequence ID" value="NZ_BAABBC010000006.1"/>
</dbReference>
<keyword evidence="9 10" id="KW-0472">Membrane</keyword>
<dbReference type="Pfam" id="PF04612">
    <property type="entry name" value="T2SSM"/>
    <property type="match status" value="1"/>
</dbReference>
<dbReference type="Proteomes" id="UP001269819">
    <property type="component" value="Unassembled WGS sequence"/>
</dbReference>
<protein>
    <recommendedName>
        <fullName evidence="10">Type II secretion system protein M</fullName>
        <shortName evidence="10">T2SS protein M</shortName>
    </recommendedName>
    <alternativeName>
        <fullName evidence="10">General secretion pathway protein M</fullName>
    </alternativeName>
</protein>
<evidence type="ECO:0000256" key="1">
    <source>
        <dbReference type="ARBA" id="ARBA00004377"/>
    </source>
</evidence>
<dbReference type="Gene3D" id="3.30.1360.100">
    <property type="entry name" value="General secretion pathway protein M, EpsM"/>
    <property type="match status" value="1"/>
</dbReference>
<evidence type="ECO:0000256" key="3">
    <source>
        <dbReference type="ARBA" id="ARBA00022448"/>
    </source>
</evidence>
<evidence type="ECO:0000256" key="8">
    <source>
        <dbReference type="ARBA" id="ARBA00022989"/>
    </source>
</evidence>
<comment type="function">
    <text evidence="10">Inner membrane component of the type II secretion system required for the energy-dependent secretion of extracellular factors such as proteases and toxins from the periplasm.</text>
</comment>
<gene>
    <name evidence="12" type="ORF">RYS15_10585</name>
</gene>
<proteinExistence type="inferred from homology"/>
<evidence type="ECO:0000256" key="9">
    <source>
        <dbReference type="ARBA" id="ARBA00023136"/>
    </source>
</evidence>
<organism evidence="12 13">
    <name type="scientific">Marinobacter xestospongiae</name>
    <dbReference type="NCBI Taxonomy" id="994319"/>
    <lineage>
        <taxon>Bacteria</taxon>
        <taxon>Pseudomonadati</taxon>
        <taxon>Pseudomonadota</taxon>
        <taxon>Gammaproteobacteria</taxon>
        <taxon>Pseudomonadales</taxon>
        <taxon>Marinobacteraceae</taxon>
        <taxon>Marinobacter</taxon>
    </lineage>
</organism>
<dbReference type="InterPro" id="IPR023229">
    <property type="entry name" value="T2SS_M_periplasmic_sf"/>
</dbReference>
<keyword evidence="5 10" id="KW-0997">Cell inner membrane</keyword>
<dbReference type="PIRSF" id="PIRSF006291">
    <property type="entry name" value="GspM"/>
    <property type="match status" value="1"/>
</dbReference>
<accession>A0ABU3VXX5</accession>
<keyword evidence="4 10" id="KW-1003">Cell membrane</keyword>
<keyword evidence="6 11" id="KW-0812">Transmembrane</keyword>
<dbReference type="EMBL" id="JAWIIJ010000006">
    <property type="protein sequence ID" value="MDV2079138.1"/>
    <property type="molecule type" value="Genomic_DNA"/>
</dbReference>
<name>A0ABU3VXX5_9GAMM</name>
<evidence type="ECO:0000256" key="6">
    <source>
        <dbReference type="ARBA" id="ARBA00022692"/>
    </source>
</evidence>
<keyword evidence="3 10" id="KW-0813">Transport</keyword>
<evidence type="ECO:0000256" key="11">
    <source>
        <dbReference type="SAM" id="Phobius"/>
    </source>
</evidence>
<evidence type="ECO:0000313" key="12">
    <source>
        <dbReference type="EMBL" id="MDV2079138.1"/>
    </source>
</evidence>
<dbReference type="InterPro" id="IPR007690">
    <property type="entry name" value="T2SS_GspM"/>
</dbReference>
<comment type="similarity">
    <text evidence="2 10">Belongs to the GSP M family.</text>
</comment>
<evidence type="ECO:0000256" key="10">
    <source>
        <dbReference type="PIRNR" id="PIRNR006291"/>
    </source>
</evidence>
<keyword evidence="7 10" id="KW-0653">Protein transport</keyword>